<dbReference type="Gene3D" id="3.10.105.10">
    <property type="entry name" value="Dipeptide-binding Protein, Domain 3"/>
    <property type="match status" value="1"/>
</dbReference>
<evidence type="ECO:0000313" key="7">
    <source>
        <dbReference type="EMBL" id="TDG68751.1"/>
    </source>
</evidence>
<protein>
    <recommendedName>
        <fullName evidence="6">Solute-binding protein family 5 domain-containing protein</fullName>
    </recommendedName>
</protein>
<dbReference type="FunFam" id="3.90.76.10:FF:000001">
    <property type="entry name" value="Oligopeptide ABC transporter substrate-binding protein"/>
    <property type="match status" value="1"/>
</dbReference>
<evidence type="ECO:0000256" key="5">
    <source>
        <dbReference type="ARBA" id="ARBA00022856"/>
    </source>
</evidence>
<evidence type="ECO:0000313" key="8">
    <source>
        <dbReference type="Proteomes" id="UP000295681"/>
    </source>
</evidence>
<comment type="caution">
    <text evidence="7">The sequence shown here is derived from an EMBL/GenBank/DDBJ whole genome shotgun (WGS) entry which is preliminary data.</text>
</comment>
<proteinExistence type="inferred from homology"/>
<dbReference type="Gene3D" id="3.90.76.10">
    <property type="entry name" value="Dipeptide-binding Protein, Domain 1"/>
    <property type="match status" value="1"/>
</dbReference>
<dbReference type="CDD" id="cd08504">
    <property type="entry name" value="PBP2_OppA"/>
    <property type="match status" value="1"/>
</dbReference>
<evidence type="ECO:0000259" key="6">
    <source>
        <dbReference type="Pfam" id="PF00496"/>
    </source>
</evidence>
<reference evidence="7 8" key="1">
    <citation type="journal article" date="2019" name="Appl. Microbiol. Biotechnol.">
        <title>Uncovering carbohydrate metabolism through a genotype-phenotype association study of 56 lactic acid bacteria genomes.</title>
        <authorList>
            <person name="Buron-Moles G."/>
            <person name="Chailyan A."/>
            <person name="Dolejs I."/>
            <person name="Forster J."/>
            <person name="Miks M.H."/>
        </authorList>
    </citation>
    <scope>NUCLEOTIDE SEQUENCE [LARGE SCALE GENOMIC DNA]</scope>
    <source>
        <strain evidence="7 8">ATCC 700006</strain>
    </source>
</reference>
<dbReference type="Proteomes" id="UP000295681">
    <property type="component" value="Unassembled WGS sequence"/>
</dbReference>
<dbReference type="PIRSF" id="PIRSF002741">
    <property type="entry name" value="MppA"/>
    <property type="match status" value="1"/>
</dbReference>
<keyword evidence="3" id="KW-0813">Transport</keyword>
<dbReference type="GO" id="GO:0042597">
    <property type="term" value="C:periplasmic space"/>
    <property type="evidence" value="ECO:0007669"/>
    <property type="project" value="UniProtKB-ARBA"/>
</dbReference>
<comment type="subcellular location">
    <subcellularLocation>
        <location evidence="1">Cell envelope</location>
    </subcellularLocation>
</comment>
<dbReference type="STRING" id="907931.GCA_000165675_01279"/>
<keyword evidence="5" id="KW-0571">Peptide transport</keyword>
<dbReference type="PANTHER" id="PTHR30290:SF10">
    <property type="entry name" value="PERIPLASMIC OLIGOPEPTIDE-BINDING PROTEIN-RELATED"/>
    <property type="match status" value="1"/>
</dbReference>
<keyword evidence="4" id="KW-0732">Signal</keyword>
<evidence type="ECO:0000256" key="1">
    <source>
        <dbReference type="ARBA" id="ARBA00004196"/>
    </source>
</evidence>
<dbReference type="GO" id="GO:0030313">
    <property type="term" value="C:cell envelope"/>
    <property type="evidence" value="ECO:0007669"/>
    <property type="project" value="UniProtKB-SubCell"/>
</dbReference>
<dbReference type="EMBL" id="PUFI01000009">
    <property type="protein sequence ID" value="TDG68751.1"/>
    <property type="molecule type" value="Genomic_DNA"/>
</dbReference>
<dbReference type="Gene3D" id="3.40.190.10">
    <property type="entry name" value="Periplasmic binding protein-like II"/>
    <property type="match status" value="1"/>
</dbReference>
<dbReference type="GO" id="GO:1904680">
    <property type="term" value="F:peptide transmembrane transporter activity"/>
    <property type="evidence" value="ECO:0007669"/>
    <property type="project" value="TreeGrafter"/>
</dbReference>
<gene>
    <name evidence="7" type="ORF">C5L23_000670</name>
</gene>
<accession>A0A4R5NAI0</accession>
<dbReference type="InterPro" id="IPR039424">
    <property type="entry name" value="SBP_5"/>
</dbReference>
<organism evidence="7 8">
    <name type="scientific">Leuconostoc fallax</name>
    <dbReference type="NCBI Taxonomy" id="1251"/>
    <lineage>
        <taxon>Bacteria</taxon>
        <taxon>Bacillati</taxon>
        <taxon>Bacillota</taxon>
        <taxon>Bacilli</taxon>
        <taxon>Lactobacillales</taxon>
        <taxon>Lactobacillaceae</taxon>
        <taxon>Leuconostoc</taxon>
    </lineage>
</organism>
<dbReference type="SUPFAM" id="SSF53850">
    <property type="entry name" value="Periplasmic binding protein-like II"/>
    <property type="match status" value="1"/>
</dbReference>
<comment type="similarity">
    <text evidence="2">Belongs to the bacterial solute-binding protein 5 family.</text>
</comment>
<sequence length="546" mass="60446">MDTWKKVALGAAAVVVVAGGTRAAGLWGNSKDGANSKSLHFTLPTEIQTLDISKNTDTYSGNIIGNTGSNLMRIDKDGKPAMDLAKSVTASKDGLTYTAELRDGLKWSDGSKLTAQDFVYSWQRIVDPKTASQYAYLASGVKNADKITAKKAPVDTLGVKADGNKLTFTLERPLPQFKYLLTFANFMPQKESFVDKQGKKYATTAKTQLYSGPYKFEGWNGTNNSFKMVKNDNYWNAKNTKTDEITWQVVKKPETAVQLYKQGKLDRTTISDTPELYKANKNNKDAVKQPEATTSFIEYNQTGKNKFLANQKIRQALNYATNRKELTDQVTSGISTAATGLAPEALAKTANGKDLAAYVNPGYSYDTKKAQELFKEGLKEVGESKMTLTITSDADRPAAKSTLDYLQGSLQKALPNLKVEEKFVPFAQRLKDSQTQNFDAVVTLWGGDYPEGSTYYDLFKSDSSYNNGKFKNTTYDKALEEAETKNALNDAARDSNYKTAEKALFDEGNINPLYFRSQYALQRSNVKGVLINTTGLQMDVTKAYRQ</sequence>
<dbReference type="InterPro" id="IPR030678">
    <property type="entry name" value="Peptide/Ni-bd"/>
</dbReference>
<dbReference type="PANTHER" id="PTHR30290">
    <property type="entry name" value="PERIPLASMIC BINDING COMPONENT OF ABC TRANSPORTER"/>
    <property type="match status" value="1"/>
</dbReference>
<dbReference type="Pfam" id="PF00496">
    <property type="entry name" value="SBP_bac_5"/>
    <property type="match status" value="1"/>
</dbReference>
<evidence type="ECO:0000256" key="4">
    <source>
        <dbReference type="ARBA" id="ARBA00022729"/>
    </source>
</evidence>
<evidence type="ECO:0000256" key="3">
    <source>
        <dbReference type="ARBA" id="ARBA00022448"/>
    </source>
</evidence>
<dbReference type="GO" id="GO:0015833">
    <property type="term" value="P:peptide transport"/>
    <property type="evidence" value="ECO:0007669"/>
    <property type="project" value="UniProtKB-KW"/>
</dbReference>
<feature type="domain" description="Solute-binding protein family 5" evidence="6">
    <location>
        <begin position="80"/>
        <end position="466"/>
    </location>
</feature>
<dbReference type="RefSeq" id="WP_010007474.1">
    <property type="nucleotide sequence ID" value="NZ_JAGYGP010000002.1"/>
</dbReference>
<dbReference type="InterPro" id="IPR000914">
    <property type="entry name" value="SBP_5_dom"/>
</dbReference>
<dbReference type="AlphaFoldDB" id="A0A4R5NAI0"/>
<evidence type="ECO:0000256" key="2">
    <source>
        <dbReference type="ARBA" id="ARBA00005695"/>
    </source>
</evidence>
<keyword evidence="8" id="KW-1185">Reference proteome</keyword>
<dbReference type="GO" id="GO:0043190">
    <property type="term" value="C:ATP-binding cassette (ABC) transporter complex"/>
    <property type="evidence" value="ECO:0007669"/>
    <property type="project" value="InterPro"/>
</dbReference>
<keyword evidence="5" id="KW-0653">Protein transport</keyword>
<name>A0A4R5NAI0_9LACO</name>